<evidence type="ECO:0000256" key="1">
    <source>
        <dbReference type="SAM" id="MobiDB-lite"/>
    </source>
</evidence>
<evidence type="ECO:0000313" key="3">
    <source>
        <dbReference type="EMBL" id="KAG6483517.1"/>
    </source>
</evidence>
<dbReference type="PANTHER" id="PTHR31282">
    <property type="entry name" value="WRKY TRANSCRIPTION FACTOR 21-RELATED"/>
    <property type="match status" value="1"/>
</dbReference>
<organism evidence="3 4">
    <name type="scientific">Zingiber officinale</name>
    <name type="common">Ginger</name>
    <name type="synonym">Amomum zingiber</name>
    <dbReference type="NCBI Taxonomy" id="94328"/>
    <lineage>
        <taxon>Eukaryota</taxon>
        <taxon>Viridiplantae</taxon>
        <taxon>Streptophyta</taxon>
        <taxon>Embryophyta</taxon>
        <taxon>Tracheophyta</taxon>
        <taxon>Spermatophyta</taxon>
        <taxon>Magnoliopsida</taxon>
        <taxon>Liliopsida</taxon>
        <taxon>Zingiberales</taxon>
        <taxon>Zingiberaceae</taxon>
        <taxon>Zingiber</taxon>
    </lineage>
</organism>
<feature type="region of interest" description="Disordered" evidence="1">
    <location>
        <begin position="209"/>
        <end position="233"/>
    </location>
</feature>
<dbReference type="OrthoDB" id="684963at2759"/>
<accession>A0A8J5FAE6</accession>
<feature type="domain" description="WRKY" evidence="2">
    <location>
        <begin position="112"/>
        <end position="175"/>
    </location>
</feature>
<sequence length="263" mass="27975">MDRILNQILDACGLADELDRSLRNSAGAADLGYLLASCEDAAAAFQRATAELRDLMIEPSAAVPAVGELALEGGALPLRTGDAGSSSRKRKEGTRTLIVPATRTGNPDNPPDDGYTWRKYGQKDILNSRFPRSYYRCTHKSFHGCPAKKQVQRLHNDPSSVFEVTYRGMHTCQSSPTPLLMMADIGGDGPSAAAPLLHLEVMQPAAAGGQVPDWPGRTRSLLGDGRQGGGRDTDVSVAELADAMFNSGSSSGGMDVIFTARLN</sequence>
<keyword evidence="4" id="KW-1185">Reference proteome</keyword>
<dbReference type="SMART" id="SM00774">
    <property type="entry name" value="WRKY"/>
    <property type="match status" value="1"/>
</dbReference>
<feature type="region of interest" description="Disordered" evidence="1">
    <location>
        <begin position="77"/>
        <end position="114"/>
    </location>
</feature>
<dbReference type="EMBL" id="JACMSC010000016">
    <property type="protein sequence ID" value="KAG6483517.1"/>
    <property type="molecule type" value="Genomic_DNA"/>
</dbReference>
<dbReference type="InterPro" id="IPR044810">
    <property type="entry name" value="WRKY_plant"/>
</dbReference>
<dbReference type="GO" id="GO:0003700">
    <property type="term" value="F:DNA-binding transcription factor activity"/>
    <property type="evidence" value="ECO:0007669"/>
    <property type="project" value="InterPro"/>
</dbReference>
<gene>
    <name evidence="3" type="ORF">ZIOFF_060165</name>
</gene>
<dbReference type="InterPro" id="IPR003657">
    <property type="entry name" value="WRKY_dom"/>
</dbReference>
<dbReference type="GO" id="GO:0043565">
    <property type="term" value="F:sequence-specific DNA binding"/>
    <property type="evidence" value="ECO:0007669"/>
    <property type="project" value="InterPro"/>
</dbReference>
<evidence type="ECO:0000313" key="4">
    <source>
        <dbReference type="Proteomes" id="UP000734854"/>
    </source>
</evidence>
<name>A0A8J5FAE6_ZINOF</name>
<dbReference type="Proteomes" id="UP000734854">
    <property type="component" value="Unassembled WGS sequence"/>
</dbReference>
<dbReference type="PROSITE" id="PS50811">
    <property type="entry name" value="WRKY"/>
    <property type="match status" value="1"/>
</dbReference>
<proteinExistence type="predicted"/>
<protein>
    <recommendedName>
        <fullName evidence="2">WRKY domain-containing protein</fullName>
    </recommendedName>
</protein>
<reference evidence="3 4" key="1">
    <citation type="submission" date="2020-08" db="EMBL/GenBank/DDBJ databases">
        <title>Plant Genome Project.</title>
        <authorList>
            <person name="Zhang R.-G."/>
        </authorList>
    </citation>
    <scope>NUCLEOTIDE SEQUENCE [LARGE SCALE GENOMIC DNA]</scope>
    <source>
        <tissue evidence="3">Rhizome</tissue>
    </source>
</reference>
<comment type="caution">
    <text evidence="3">The sequence shown here is derived from an EMBL/GenBank/DDBJ whole genome shotgun (WGS) entry which is preliminary data.</text>
</comment>
<dbReference type="Pfam" id="PF03106">
    <property type="entry name" value="WRKY"/>
    <property type="match status" value="1"/>
</dbReference>
<dbReference type="AlphaFoldDB" id="A0A8J5FAE6"/>
<evidence type="ECO:0000259" key="2">
    <source>
        <dbReference type="PROSITE" id="PS50811"/>
    </source>
</evidence>